<dbReference type="Proteomes" id="UP000032024">
    <property type="component" value="Chromosome"/>
</dbReference>
<accession>A0AAN0T610</accession>
<evidence type="ECO:0000256" key="1">
    <source>
        <dbReference type="SAM" id="Phobius"/>
    </source>
</evidence>
<keyword evidence="1" id="KW-1133">Transmembrane helix</keyword>
<proteinExistence type="predicted"/>
<dbReference type="AlphaFoldDB" id="A0AAN0T610"/>
<protein>
    <submittedName>
        <fullName evidence="2">Uncharacterized protein</fullName>
    </submittedName>
</protein>
<keyword evidence="1" id="KW-0812">Transmembrane</keyword>
<organism evidence="2 3">
    <name type="scientific">Heyndrickxia coagulans</name>
    <name type="common">Weizmannia coagulans</name>
    <dbReference type="NCBI Taxonomy" id="1398"/>
    <lineage>
        <taxon>Bacteria</taxon>
        <taxon>Bacillati</taxon>
        <taxon>Bacillota</taxon>
        <taxon>Bacilli</taxon>
        <taxon>Bacillales</taxon>
        <taxon>Bacillaceae</taxon>
        <taxon>Heyndrickxia</taxon>
    </lineage>
</organism>
<feature type="transmembrane region" description="Helical" evidence="1">
    <location>
        <begin position="12"/>
        <end position="36"/>
    </location>
</feature>
<keyword evidence="3" id="KW-1185">Reference proteome</keyword>
<dbReference type="EMBL" id="CP010525">
    <property type="protein sequence ID" value="AJO23592.1"/>
    <property type="molecule type" value="Genomic_DNA"/>
</dbReference>
<reference evidence="3" key="1">
    <citation type="submission" date="2015-01" db="EMBL/GenBank/DDBJ databases">
        <title>Comparative genome analysis of Bacillus coagulans HM-08, Clostridium butyricum HM-68, Bacillus subtilis HM-66 and Bacillus paralicheniformis BL-09.</title>
        <authorList>
            <person name="Zhang H."/>
        </authorList>
    </citation>
    <scope>NUCLEOTIDE SEQUENCE [LARGE SCALE GENOMIC DNA]</scope>
    <source>
        <strain evidence="3">HM-08</strain>
    </source>
</reference>
<sequence length="89" mass="10563">MVSSIVTIPDVYRFFLIFPPIFAEWLCHSAFFWIALWRSAHQNAGYPFLTEKWWGSRFEALSCMDGEKSFIMKTGFCEHKISGRDFEWI</sequence>
<gene>
    <name evidence="2" type="ORF">SB48_HM08orf04460</name>
</gene>
<name>A0AAN0T610_HEYCO</name>
<evidence type="ECO:0000313" key="3">
    <source>
        <dbReference type="Proteomes" id="UP000032024"/>
    </source>
</evidence>
<keyword evidence="1" id="KW-0472">Membrane</keyword>
<evidence type="ECO:0000313" key="2">
    <source>
        <dbReference type="EMBL" id="AJO23592.1"/>
    </source>
</evidence>